<dbReference type="SFLD" id="SFLDG01017">
    <property type="entry name" value="Polyprenyl_Transferase_Like"/>
    <property type="match status" value="1"/>
</dbReference>
<comment type="similarity">
    <text evidence="2 12">Belongs to the FPP/GGPP synthase family.</text>
</comment>
<proteinExistence type="inferred from homology"/>
<dbReference type="NCBIfam" id="NF045485">
    <property type="entry name" value="FPPsyn"/>
    <property type="match status" value="1"/>
</dbReference>
<keyword evidence="8" id="KW-0414">Isoprene biosynthesis</keyword>
<sequence length="296" mass="32958">MDFKTFTKKYLDDFNTYLLSHIENKSGTSLEEAMNYSLDAKGKRLRPLLLLAVLHSFHQPIKNGYEAAAALEMVHTYSLIHDDLPAMDNDDLRRGKPTNHIQFNEATAILAGDALLTLAFEILTKGDLPSEVKLALIQKLAITSGYEGMVGGQQADLDGEKKQLTLEEIERIHFRKTGALIEMATVSGGIIANKSEHILKKLAELASEIGIAYQIRDDILDVVGSEEELGKGVATDATLEKSTYPSLLGIDESFIQLEQRLTKAEQIIFSIAEMDDQFQTDLLISFIHQLSLEEYK</sequence>
<reference evidence="13" key="2">
    <citation type="submission" date="2021-04" db="EMBL/GenBank/DDBJ databases">
        <authorList>
            <person name="Gilroy R."/>
        </authorList>
    </citation>
    <scope>NUCLEOTIDE SEQUENCE</scope>
    <source>
        <strain evidence="13">CHK169-4300</strain>
    </source>
</reference>
<dbReference type="SFLD" id="SFLDS00005">
    <property type="entry name" value="Isoprenoid_Synthase_Type_I"/>
    <property type="match status" value="1"/>
</dbReference>
<dbReference type="InterPro" id="IPR053378">
    <property type="entry name" value="Prenyl_diphosphate_synthase"/>
</dbReference>
<dbReference type="InterPro" id="IPR008949">
    <property type="entry name" value="Isoprenoid_synthase_dom_sf"/>
</dbReference>
<dbReference type="EMBL" id="DXAZ01000052">
    <property type="protein sequence ID" value="HIZ70869.1"/>
    <property type="molecule type" value="Genomic_DNA"/>
</dbReference>
<evidence type="ECO:0000256" key="5">
    <source>
        <dbReference type="ARBA" id="ARBA00022679"/>
    </source>
</evidence>
<evidence type="ECO:0000256" key="3">
    <source>
        <dbReference type="ARBA" id="ARBA00012439"/>
    </source>
</evidence>
<dbReference type="InterPro" id="IPR000092">
    <property type="entry name" value="Polyprenyl_synt"/>
</dbReference>
<keyword evidence="5 12" id="KW-0808">Transferase</keyword>
<dbReference type="GO" id="GO:0016114">
    <property type="term" value="P:terpenoid biosynthetic process"/>
    <property type="evidence" value="ECO:0007669"/>
    <property type="project" value="UniProtKB-ARBA"/>
</dbReference>
<keyword evidence="7" id="KW-0460">Magnesium</keyword>
<evidence type="ECO:0000313" key="13">
    <source>
        <dbReference type="EMBL" id="HIZ70869.1"/>
    </source>
</evidence>
<evidence type="ECO:0000256" key="7">
    <source>
        <dbReference type="ARBA" id="ARBA00022842"/>
    </source>
</evidence>
<evidence type="ECO:0000313" key="14">
    <source>
        <dbReference type="Proteomes" id="UP000824106"/>
    </source>
</evidence>
<dbReference type="FunFam" id="1.10.600.10:FF:000001">
    <property type="entry name" value="Geranylgeranyl diphosphate synthase"/>
    <property type="match status" value="1"/>
</dbReference>
<evidence type="ECO:0000256" key="1">
    <source>
        <dbReference type="ARBA" id="ARBA00001946"/>
    </source>
</evidence>
<dbReference type="SUPFAM" id="SSF48576">
    <property type="entry name" value="Terpenoid synthases"/>
    <property type="match status" value="1"/>
</dbReference>
<evidence type="ECO:0000256" key="9">
    <source>
        <dbReference type="ARBA" id="ARBA00032380"/>
    </source>
</evidence>
<comment type="cofactor">
    <cofactor evidence="1">
        <name>Mg(2+)</name>
        <dbReference type="ChEBI" id="CHEBI:18420"/>
    </cofactor>
</comment>
<dbReference type="Proteomes" id="UP000824106">
    <property type="component" value="Unassembled WGS sequence"/>
</dbReference>
<dbReference type="PANTHER" id="PTHR43281">
    <property type="entry name" value="FARNESYL DIPHOSPHATE SYNTHASE"/>
    <property type="match status" value="1"/>
</dbReference>
<dbReference type="GO" id="GO:0046872">
    <property type="term" value="F:metal ion binding"/>
    <property type="evidence" value="ECO:0007669"/>
    <property type="project" value="UniProtKB-KW"/>
</dbReference>
<dbReference type="Pfam" id="PF00348">
    <property type="entry name" value="polyprenyl_synt"/>
    <property type="match status" value="1"/>
</dbReference>
<comment type="caution">
    <text evidence="13">The sequence shown here is derived from an EMBL/GenBank/DDBJ whole genome shotgun (WGS) entry which is preliminary data.</text>
</comment>
<dbReference type="AlphaFoldDB" id="A0A9D2JYQ8"/>
<comment type="catalytic activity">
    <reaction evidence="11">
        <text>isopentenyl diphosphate + (2E)-geranyl diphosphate = (2E,6E)-farnesyl diphosphate + diphosphate</text>
        <dbReference type="Rhea" id="RHEA:19361"/>
        <dbReference type="ChEBI" id="CHEBI:33019"/>
        <dbReference type="ChEBI" id="CHEBI:58057"/>
        <dbReference type="ChEBI" id="CHEBI:128769"/>
        <dbReference type="ChEBI" id="CHEBI:175763"/>
        <dbReference type="EC" id="2.5.1.10"/>
    </reaction>
</comment>
<accession>A0A9D2JYQ8</accession>
<dbReference type="GO" id="GO:0004337">
    <property type="term" value="F:(2E,6E)-farnesyl diphosphate synthase activity"/>
    <property type="evidence" value="ECO:0007669"/>
    <property type="project" value="UniProtKB-EC"/>
</dbReference>
<dbReference type="CDD" id="cd00685">
    <property type="entry name" value="Trans_IPPS_HT"/>
    <property type="match status" value="1"/>
</dbReference>
<dbReference type="PANTHER" id="PTHR43281:SF1">
    <property type="entry name" value="FARNESYL DIPHOSPHATE SYNTHASE"/>
    <property type="match status" value="1"/>
</dbReference>
<evidence type="ECO:0000256" key="10">
    <source>
        <dbReference type="ARBA" id="ARBA00032873"/>
    </source>
</evidence>
<organism evidence="13 14">
    <name type="scientific">Candidatus Atopostipes pullistercoris</name>
    <dbReference type="NCBI Taxonomy" id="2838467"/>
    <lineage>
        <taxon>Bacteria</taxon>
        <taxon>Bacillati</taxon>
        <taxon>Bacillota</taxon>
        <taxon>Bacilli</taxon>
        <taxon>Lactobacillales</taxon>
        <taxon>Carnobacteriaceae</taxon>
        <taxon>Atopostipes</taxon>
    </lineage>
</organism>
<dbReference type="EC" id="2.5.1.10" evidence="3"/>
<dbReference type="InterPro" id="IPR033749">
    <property type="entry name" value="Polyprenyl_synt_CS"/>
</dbReference>
<protein>
    <recommendedName>
        <fullName evidence="4">Farnesyl diphosphate synthase</fullName>
        <ecNumber evidence="3">2.5.1.10</ecNumber>
    </recommendedName>
    <alternativeName>
        <fullName evidence="10">(2E,6E)-farnesyl diphosphate synthase</fullName>
    </alternativeName>
    <alternativeName>
        <fullName evidence="9">Geranyltranstransferase</fullName>
    </alternativeName>
</protein>
<evidence type="ECO:0000256" key="12">
    <source>
        <dbReference type="RuleBase" id="RU004466"/>
    </source>
</evidence>
<evidence type="ECO:0000256" key="4">
    <source>
        <dbReference type="ARBA" id="ARBA00015100"/>
    </source>
</evidence>
<evidence type="ECO:0000256" key="11">
    <source>
        <dbReference type="ARBA" id="ARBA00049399"/>
    </source>
</evidence>
<evidence type="ECO:0000256" key="6">
    <source>
        <dbReference type="ARBA" id="ARBA00022723"/>
    </source>
</evidence>
<gene>
    <name evidence="13" type="ORF">H9808_03800</name>
</gene>
<name>A0A9D2JYQ8_9LACT</name>
<dbReference type="PROSITE" id="PS00444">
    <property type="entry name" value="POLYPRENYL_SYNTHASE_2"/>
    <property type="match status" value="1"/>
</dbReference>
<evidence type="ECO:0000256" key="2">
    <source>
        <dbReference type="ARBA" id="ARBA00006706"/>
    </source>
</evidence>
<dbReference type="Gene3D" id="1.10.600.10">
    <property type="entry name" value="Farnesyl Diphosphate Synthase"/>
    <property type="match status" value="1"/>
</dbReference>
<reference evidence="13" key="1">
    <citation type="journal article" date="2021" name="PeerJ">
        <title>Extensive microbial diversity within the chicken gut microbiome revealed by metagenomics and culture.</title>
        <authorList>
            <person name="Gilroy R."/>
            <person name="Ravi A."/>
            <person name="Getino M."/>
            <person name="Pursley I."/>
            <person name="Horton D.L."/>
            <person name="Alikhan N.F."/>
            <person name="Baker D."/>
            <person name="Gharbi K."/>
            <person name="Hall N."/>
            <person name="Watson M."/>
            <person name="Adriaenssens E.M."/>
            <person name="Foster-Nyarko E."/>
            <person name="Jarju S."/>
            <person name="Secka A."/>
            <person name="Antonio M."/>
            <person name="Oren A."/>
            <person name="Chaudhuri R.R."/>
            <person name="La Ragione R."/>
            <person name="Hildebrand F."/>
            <person name="Pallen M.J."/>
        </authorList>
    </citation>
    <scope>NUCLEOTIDE SEQUENCE</scope>
    <source>
        <strain evidence="13">CHK169-4300</strain>
    </source>
</reference>
<dbReference type="GO" id="GO:0005737">
    <property type="term" value="C:cytoplasm"/>
    <property type="evidence" value="ECO:0007669"/>
    <property type="project" value="UniProtKB-ARBA"/>
</dbReference>
<keyword evidence="6" id="KW-0479">Metal-binding</keyword>
<evidence type="ECO:0000256" key="8">
    <source>
        <dbReference type="ARBA" id="ARBA00023229"/>
    </source>
</evidence>
<dbReference type="PROSITE" id="PS00723">
    <property type="entry name" value="POLYPRENYL_SYNTHASE_1"/>
    <property type="match status" value="1"/>
</dbReference>